<dbReference type="GO" id="GO:0005829">
    <property type="term" value="C:cytosol"/>
    <property type="evidence" value="ECO:0007669"/>
    <property type="project" value="TreeGrafter"/>
</dbReference>
<keyword evidence="4 11" id="KW-0808">Transferase</keyword>
<name>A0A1I2DPM7_9FIRM</name>
<dbReference type="Gene3D" id="3.40.50.300">
    <property type="entry name" value="P-loop containing nucleotide triphosphate hydrolases"/>
    <property type="match status" value="1"/>
</dbReference>
<comment type="function">
    <text evidence="10 11">Phosphorylation of dTMP to form dTDP in both de novo and salvage pathways of dTTP synthesis.</text>
</comment>
<dbReference type="GO" id="GO:0004798">
    <property type="term" value="F:dTMP kinase activity"/>
    <property type="evidence" value="ECO:0007669"/>
    <property type="project" value="UniProtKB-UniRule"/>
</dbReference>
<dbReference type="PANTHER" id="PTHR10344:SF4">
    <property type="entry name" value="UMP-CMP KINASE 2, MITOCHONDRIAL"/>
    <property type="match status" value="1"/>
</dbReference>
<dbReference type="SUPFAM" id="SSF52540">
    <property type="entry name" value="P-loop containing nucleoside triphosphate hydrolases"/>
    <property type="match status" value="1"/>
</dbReference>
<evidence type="ECO:0000256" key="5">
    <source>
        <dbReference type="ARBA" id="ARBA00022727"/>
    </source>
</evidence>
<evidence type="ECO:0000256" key="1">
    <source>
        <dbReference type="ARBA" id="ARBA00009776"/>
    </source>
</evidence>
<keyword evidence="8 11" id="KW-0067">ATP-binding</keyword>
<evidence type="ECO:0000259" key="12">
    <source>
        <dbReference type="Pfam" id="PF02223"/>
    </source>
</evidence>
<evidence type="ECO:0000256" key="7">
    <source>
        <dbReference type="ARBA" id="ARBA00022777"/>
    </source>
</evidence>
<evidence type="ECO:0000256" key="3">
    <source>
        <dbReference type="ARBA" id="ARBA00017144"/>
    </source>
</evidence>
<evidence type="ECO:0000256" key="10">
    <source>
        <dbReference type="ARBA" id="ARBA00057735"/>
    </source>
</evidence>
<sequence length="206" mass="22845">MKKGCFITMEGVDGSGKTTQLQLTARYLLDRGYEVVTTREPGGTKLAERIRNVVLDADAAVNPRTEALLYLAARAEHVEKVIRPALEAGKILLCDRFADSTLVYQGFVRGIEIAKVQDLCKFAADNVQPELTILLDAAPEALLQRRADRGVQDRFEQEGLDFQKKVREGFLLLANAEPARVKKVHALQPAEAVQEDIRKILVEAGF</sequence>
<dbReference type="Pfam" id="PF02223">
    <property type="entry name" value="Thymidylate_kin"/>
    <property type="match status" value="1"/>
</dbReference>
<evidence type="ECO:0000256" key="6">
    <source>
        <dbReference type="ARBA" id="ARBA00022741"/>
    </source>
</evidence>
<accession>A0A1I2DPM7</accession>
<dbReference type="RefSeq" id="WP_093914204.1">
    <property type="nucleotide sequence ID" value="NZ_FONL01000022.1"/>
</dbReference>
<evidence type="ECO:0000256" key="4">
    <source>
        <dbReference type="ARBA" id="ARBA00022679"/>
    </source>
</evidence>
<dbReference type="EC" id="2.7.4.9" evidence="2 11"/>
<dbReference type="CDD" id="cd01672">
    <property type="entry name" value="TMPK"/>
    <property type="match status" value="1"/>
</dbReference>
<dbReference type="PANTHER" id="PTHR10344">
    <property type="entry name" value="THYMIDYLATE KINASE"/>
    <property type="match status" value="1"/>
</dbReference>
<comment type="similarity">
    <text evidence="1 11">Belongs to the thymidylate kinase family.</text>
</comment>
<feature type="domain" description="Thymidylate kinase-like" evidence="12">
    <location>
        <begin position="10"/>
        <end position="197"/>
    </location>
</feature>
<dbReference type="NCBIfam" id="TIGR00041">
    <property type="entry name" value="DTMP_kinase"/>
    <property type="match status" value="1"/>
</dbReference>
<evidence type="ECO:0000256" key="9">
    <source>
        <dbReference type="ARBA" id="ARBA00048743"/>
    </source>
</evidence>
<dbReference type="InterPro" id="IPR018094">
    <property type="entry name" value="Thymidylate_kinase"/>
</dbReference>
<dbReference type="OrthoDB" id="9774907at2"/>
<evidence type="ECO:0000256" key="11">
    <source>
        <dbReference type="HAMAP-Rule" id="MF_00165"/>
    </source>
</evidence>
<protein>
    <recommendedName>
        <fullName evidence="3 11">Thymidylate kinase</fullName>
        <ecNumber evidence="2 11">2.7.4.9</ecNumber>
    </recommendedName>
    <alternativeName>
        <fullName evidence="11">dTMP kinase</fullName>
    </alternativeName>
</protein>
<dbReference type="GO" id="GO:0005524">
    <property type="term" value="F:ATP binding"/>
    <property type="evidence" value="ECO:0007669"/>
    <property type="project" value="UniProtKB-UniRule"/>
</dbReference>
<dbReference type="EMBL" id="FONL01000022">
    <property type="protein sequence ID" value="SFE82455.1"/>
    <property type="molecule type" value="Genomic_DNA"/>
</dbReference>
<organism evidence="13 14">
    <name type="scientific">Succiniclasticum ruminis DSM 9236</name>
    <dbReference type="NCBI Taxonomy" id="1123323"/>
    <lineage>
        <taxon>Bacteria</taxon>
        <taxon>Bacillati</taxon>
        <taxon>Bacillota</taxon>
        <taxon>Negativicutes</taxon>
        <taxon>Acidaminococcales</taxon>
        <taxon>Acidaminococcaceae</taxon>
        <taxon>Succiniclasticum</taxon>
    </lineage>
</organism>
<keyword evidence="7 11" id="KW-0418">Kinase</keyword>
<keyword evidence="6 11" id="KW-0547">Nucleotide-binding</keyword>
<keyword evidence="14" id="KW-1185">Reference proteome</keyword>
<dbReference type="Proteomes" id="UP000198896">
    <property type="component" value="Unassembled WGS sequence"/>
</dbReference>
<evidence type="ECO:0000256" key="8">
    <source>
        <dbReference type="ARBA" id="ARBA00022840"/>
    </source>
</evidence>
<gene>
    <name evidence="11" type="primary">tmk</name>
    <name evidence="13" type="ORF">SAMN05216245_12213</name>
</gene>
<dbReference type="HAMAP" id="MF_00165">
    <property type="entry name" value="Thymidylate_kinase"/>
    <property type="match status" value="1"/>
</dbReference>
<dbReference type="InterPro" id="IPR039430">
    <property type="entry name" value="Thymidylate_kin-like_dom"/>
</dbReference>
<evidence type="ECO:0000313" key="13">
    <source>
        <dbReference type="EMBL" id="SFE82455.1"/>
    </source>
</evidence>
<keyword evidence="5 11" id="KW-0545">Nucleotide biosynthesis</keyword>
<evidence type="ECO:0000256" key="2">
    <source>
        <dbReference type="ARBA" id="ARBA00012980"/>
    </source>
</evidence>
<evidence type="ECO:0000313" key="14">
    <source>
        <dbReference type="Proteomes" id="UP000198896"/>
    </source>
</evidence>
<dbReference type="AlphaFoldDB" id="A0A1I2DPM7"/>
<dbReference type="GO" id="GO:0006233">
    <property type="term" value="P:dTDP biosynthetic process"/>
    <property type="evidence" value="ECO:0007669"/>
    <property type="project" value="InterPro"/>
</dbReference>
<dbReference type="STRING" id="1123323.SAMN05216245_12213"/>
<dbReference type="InterPro" id="IPR027417">
    <property type="entry name" value="P-loop_NTPase"/>
</dbReference>
<dbReference type="GO" id="GO:0006235">
    <property type="term" value="P:dTTP biosynthetic process"/>
    <property type="evidence" value="ECO:0007669"/>
    <property type="project" value="UniProtKB-UniRule"/>
</dbReference>
<dbReference type="GO" id="GO:0006227">
    <property type="term" value="P:dUDP biosynthetic process"/>
    <property type="evidence" value="ECO:0007669"/>
    <property type="project" value="TreeGrafter"/>
</dbReference>
<comment type="catalytic activity">
    <reaction evidence="9 11">
        <text>dTMP + ATP = dTDP + ADP</text>
        <dbReference type="Rhea" id="RHEA:13517"/>
        <dbReference type="ChEBI" id="CHEBI:30616"/>
        <dbReference type="ChEBI" id="CHEBI:58369"/>
        <dbReference type="ChEBI" id="CHEBI:63528"/>
        <dbReference type="ChEBI" id="CHEBI:456216"/>
        <dbReference type="EC" id="2.7.4.9"/>
    </reaction>
</comment>
<reference evidence="13 14" key="1">
    <citation type="submission" date="2016-10" db="EMBL/GenBank/DDBJ databases">
        <authorList>
            <person name="de Groot N.N."/>
        </authorList>
    </citation>
    <scope>NUCLEOTIDE SEQUENCE [LARGE SCALE GENOMIC DNA]</scope>
    <source>
        <strain evidence="13 14">DSM 9236</strain>
    </source>
</reference>
<dbReference type="PROSITE" id="PS01331">
    <property type="entry name" value="THYMIDYLATE_KINASE"/>
    <property type="match status" value="1"/>
</dbReference>
<dbReference type="FunFam" id="3.40.50.300:FF:000225">
    <property type="entry name" value="Thymidylate kinase"/>
    <property type="match status" value="1"/>
</dbReference>
<proteinExistence type="inferred from homology"/>
<feature type="binding site" evidence="11">
    <location>
        <begin position="11"/>
        <end position="18"/>
    </location>
    <ligand>
        <name>ATP</name>
        <dbReference type="ChEBI" id="CHEBI:30616"/>
    </ligand>
</feature>
<dbReference type="InterPro" id="IPR018095">
    <property type="entry name" value="Thymidylate_kin_CS"/>
</dbReference>